<evidence type="ECO:0000313" key="4">
    <source>
        <dbReference type="Proteomes" id="UP000464211"/>
    </source>
</evidence>
<sequence length="1055" mass="114743">MKRQFRAFIVLISCFMTMLLLSPLACWADQNVGSNEYESVPETQSDPSDQTAAVADETAPSIDATVEPKEAAPDVSYKSHISGIGWEPTFTSNGSTSGTTGQSRRLEALRVSLPNSEDLGIEYRSHVQNEGWQDWVSNGAVSGTTGKGLQIEAVELKLTGNRAASYDLYYRVHASNFGWLGWTSNGSTAGTTGWSYAVEAIQIVIVKKGDAAPGDTAGAYVPYVFNCSLSQVGETTKVTLNIPQIEDIKRLGIADSIKVAGSMSYGGRVTRSVSSTIALGDLGSSSSEIEFSDYGPFDVTLQYLKNGNIVQEDHQSIGISASEYNLAPLSASFPVVLYSLSFWDISTSSAGTTVPSIVMLDRPSAYNWNSLPSGMYGLPYLTHEENASSSSYQAFADYVAALYKINPKAKFNLYINDITCSLIHRMIYANKIPAGQYSIRLLSDGSATYVFTNEAFDVKDPDSKQAELITLWNAAKNKEYETGEVSKSYSDYHDHWDSMYAVLSIEPGTQWWMTRTNLFTSGDDNAFANKIASDPGVKKVNVSGMLTSLQNRGEDTVQAFKALYNFNDGYFDAATQQGKKVMMLLGTYVSYEQNFDDYANLTEVIYGDDYLYYYKGHPNTPTGMYPQKQEQLDRLGITDVDSSVAAELILFFNPEIGLSGYGSSTYNSASADAAGGLWNSTKAEALKPGAVIDYSIMDWFASPITEDTDAAIRSLCKQGDSCYLVEFSDSILASANYDFAIYSHNSGALTYFKKGESGYDVVRVSRGPLDVLATSHVSNDGWQSASKGGNASGTVGQSKAVEAITLNLQNAPYDGALEYRTHVSDYGWQGYVKEGKVSGTTGQSKSVQAIQIRLTGEMANHYDVYYRAHVQDKGWLGWACNDQVAGTTGFVLRLEAFQVVLVEKGSPAPGDTSQPSIQRAFSIKAHVSNLGWQSPVYEGMTVGTTGRNLAVEALTISKPDLGYSGGIEYRAHVQNIGWQKWVKNGKVAGTTGKSLAVEAVEIKLTGDLAKHYDVVYRAHVQSKGWLDWVKSGECAGTTGEALHLEALEVRLVEKS</sequence>
<evidence type="ECO:0008006" key="5">
    <source>
        <dbReference type="Google" id="ProtNLM"/>
    </source>
</evidence>
<feature type="signal peptide" evidence="2">
    <location>
        <begin position="1"/>
        <end position="28"/>
    </location>
</feature>
<dbReference type="InterPro" id="IPR006637">
    <property type="entry name" value="ChW"/>
</dbReference>
<dbReference type="EMBL" id="CP048433">
    <property type="protein sequence ID" value="QIA33410.1"/>
    <property type="molecule type" value="Genomic_DNA"/>
</dbReference>
<dbReference type="SMART" id="SM00728">
    <property type="entry name" value="ChW"/>
    <property type="match status" value="9"/>
</dbReference>
<organism evidence="3 4">
    <name type="scientific">Collinsella aerofaciens (strain ATCC 25986 / DSM 3979 / JCM 10188 / KCTC 3647 / NCTC 11838 / VPI 1003)</name>
    <dbReference type="NCBI Taxonomy" id="411903"/>
    <lineage>
        <taxon>Bacteria</taxon>
        <taxon>Bacillati</taxon>
        <taxon>Actinomycetota</taxon>
        <taxon>Coriobacteriia</taxon>
        <taxon>Coriobacteriales</taxon>
        <taxon>Coriobacteriaceae</taxon>
        <taxon>Collinsella</taxon>
    </lineage>
</organism>
<dbReference type="Pfam" id="PF07538">
    <property type="entry name" value="ChW"/>
    <property type="match status" value="9"/>
</dbReference>
<dbReference type="Gene3D" id="3.40.50.11110">
    <property type="entry name" value="Sialyltransferase, C-terminal GT-B Rossman nucleotide-binding domain"/>
    <property type="match status" value="1"/>
</dbReference>
<evidence type="ECO:0000313" key="3">
    <source>
        <dbReference type="EMBL" id="QIA33410.1"/>
    </source>
</evidence>
<protein>
    <recommendedName>
        <fullName evidence="5">Clostridial hydrophobic W</fullName>
    </recommendedName>
</protein>
<evidence type="ECO:0000256" key="2">
    <source>
        <dbReference type="SAM" id="SignalP"/>
    </source>
</evidence>
<dbReference type="GeneID" id="92849487"/>
<accession>A0A858B3U0</accession>
<reference evidence="3 4" key="1">
    <citation type="submission" date="2020-01" db="EMBL/GenBank/DDBJ databases">
        <title>Complete genome sequence of Collinsella aerofaciens JCM 10188(T).</title>
        <authorList>
            <person name="Tourlousse D.M."/>
            <person name="Sakamoto M."/>
            <person name="Miura T."/>
            <person name="Narita K."/>
            <person name="Ohashi A."/>
            <person name="Uchino Y."/>
            <person name="Yamazoe A."/>
            <person name="Kameyama K."/>
            <person name="Terauchi J."/>
            <person name="Ohkuma M."/>
            <person name="Kawasaki H."/>
            <person name="Sekiguchi Y."/>
        </authorList>
    </citation>
    <scope>NUCLEOTIDE SEQUENCE [LARGE SCALE GENOMIC DNA]</scope>
    <source>
        <strain evidence="3 4">JCM 10188</strain>
    </source>
</reference>
<name>A0A858B3U0_COLAA</name>
<dbReference type="RefSeq" id="WP_050766188.1">
    <property type="nucleotide sequence ID" value="NZ_AAVN02000014.1"/>
</dbReference>
<feature type="region of interest" description="Disordered" evidence="1">
    <location>
        <begin position="37"/>
        <end position="74"/>
    </location>
</feature>
<feature type="compositionally biased region" description="Polar residues" evidence="1">
    <location>
        <begin position="37"/>
        <end position="51"/>
    </location>
</feature>
<keyword evidence="2" id="KW-0732">Signal</keyword>
<dbReference type="AlphaFoldDB" id="A0A858B3U0"/>
<gene>
    <name evidence="3" type="ORF">GXM19_03535</name>
</gene>
<dbReference type="Proteomes" id="UP000464211">
    <property type="component" value="Chromosome"/>
</dbReference>
<feature type="chain" id="PRO_5033050974" description="Clostridial hydrophobic W" evidence="2">
    <location>
        <begin position="29"/>
        <end position="1055"/>
    </location>
</feature>
<evidence type="ECO:0000256" key="1">
    <source>
        <dbReference type="SAM" id="MobiDB-lite"/>
    </source>
</evidence>
<proteinExistence type="predicted"/>